<protein>
    <submittedName>
        <fullName evidence="3">Uncharacterized protein</fullName>
    </submittedName>
</protein>
<proteinExistence type="predicted"/>
<evidence type="ECO:0000313" key="4">
    <source>
        <dbReference type="EMBL" id="GEZ89826.1"/>
    </source>
</evidence>
<name>A0A699IT00_TANCI</name>
<evidence type="ECO:0000313" key="3">
    <source>
        <dbReference type="EMBL" id="GEZ82675.1"/>
    </source>
</evidence>
<feature type="region of interest" description="Disordered" evidence="2">
    <location>
        <begin position="1"/>
        <end position="26"/>
    </location>
</feature>
<dbReference type="EMBL" id="BKCJ010328888">
    <property type="protein sequence ID" value="GEZ82675.1"/>
    <property type="molecule type" value="Genomic_DNA"/>
</dbReference>
<feature type="coiled-coil region" evidence="1">
    <location>
        <begin position="80"/>
        <end position="157"/>
    </location>
</feature>
<comment type="caution">
    <text evidence="3">The sequence shown here is derived from an EMBL/GenBank/DDBJ whole genome shotgun (WGS) entry which is preliminary data.</text>
</comment>
<keyword evidence="1" id="KW-0175">Coiled coil</keyword>
<feature type="compositionally biased region" description="Polar residues" evidence="2">
    <location>
        <begin position="1"/>
        <end position="23"/>
    </location>
</feature>
<dbReference type="EMBL" id="BKCJ010339033">
    <property type="protein sequence ID" value="GEZ89826.1"/>
    <property type="molecule type" value="Genomic_DNA"/>
</dbReference>
<evidence type="ECO:0000256" key="1">
    <source>
        <dbReference type="SAM" id="Coils"/>
    </source>
</evidence>
<sequence>MEDTISQTRFENVSKQSNDSYSQEGRRIDAINADEYITLVNDTDNEMFDVNALDGEEMFVARQNENFVEEIVDPKKKDQIKFDEEAAKKLQAEFDEEERLAREKAKKEQEANISLIETWDDIQARIDVDHQLAKRLQAQEQQELEDLEDLYKLVKARYGSTRPVENMDYLLWSDMKTMFEQYVECEIQKMQQGYKVFEWKLYDSCGVHSLMMRSMQIYMLVEKKYPLTPPTLSMILEKKLQIDYESEMATVTSIFVKKTLCHNLGVSSKHS</sequence>
<evidence type="ECO:0000256" key="2">
    <source>
        <dbReference type="SAM" id="MobiDB-lite"/>
    </source>
</evidence>
<accession>A0A699IT00</accession>
<reference evidence="3" key="1">
    <citation type="journal article" date="2019" name="Sci. Rep.">
        <title>Draft genome of Tanacetum cinerariifolium, the natural source of mosquito coil.</title>
        <authorList>
            <person name="Yamashiro T."/>
            <person name="Shiraishi A."/>
            <person name="Satake H."/>
            <person name="Nakayama K."/>
        </authorList>
    </citation>
    <scope>NUCLEOTIDE SEQUENCE</scope>
</reference>
<gene>
    <name evidence="3" type="ORF">Tci_554648</name>
    <name evidence="4" type="ORF">Tci_561799</name>
</gene>
<organism evidence="3">
    <name type="scientific">Tanacetum cinerariifolium</name>
    <name type="common">Dalmatian daisy</name>
    <name type="synonym">Chrysanthemum cinerariifolium</name>
    <dbReference type="NCBI Taxonomy" id="118510"/>
    <lineage>
        <taxon>Eukaryota</taxon>
        <taxon>Viridiplantae</taxon>
        <taxon>Streptophyta</taxon>
        <taxon>Embryophyta</taxon>
        <taxon>Tracheophyta</taxon>
        <taxon>Spermatophyta</taxon>
        <taxon>Magnoliopsida</taxon>
        <taxon>eudicotyledons</taxon>
        <taxon>Gunneridae</taxon>
        <taxon>Pentapetalae</taxon>
        <taxon>asterids</taxon>
        <taxon>campanulids</taxon>
        <taxon>Asterales</taxon>
        <taxon>Asteraceae</taxon>
        <taxon>Asteroideae</taxon>
        <taxon>Anthemideae</taxon>
        <taxon>Anthemidinae</taxon>
        <taxon>Tanacetum</taxon>
    </lineage>
</organism>
<dbReference type="AlphaFoldDB" id="A0A699IT00"/>